<sequence length="1861" mass="210811">MSCLRELLKSVTIEPQELRIWHAVFSNPFDPKLRKGRDQQVRQQILSEGVIVLQGSKRRVAEDFGKAVILLSDTLDIHESEAGELLWKVKNEDGSISTENAVERAKQAFLDRRSMILRALLDILRVPLMEPEEEPCFSVILNSRDILVKEEALFSNLIRRISKWVDSLDKDAVRKALESFSNDSQERTLVELNRNQLYGDLFPEEPYLFSLCIFLMCYTCQSTSNQVVELFNLVQRILEFYFQLHCWMKESSYVSSAHVFSCFVRDIKSSVCTLFLALNGALDRSRVVQLYDPRTKRSDKNLLFSNREFLQRLEEMIRKNEFGDNDLFSPNSRAIAIPCFMGCLFLLYCDSTIQVDEDSLIDLLVQLTCQSNLFEFLDDHLGEFLDAGYGTLLEDVGLMRDGYSELVYDIVDLSNLCSVLSIRCREAIVRLLDRFESDDVEMTFQEGQFRSVSASHQPETYQAHDNSYLIAHLMSLTGRACKVCDIHSYRIWNAQSGNLMSFYGNLVVEIGDIVERNSEIPYAGPVFFSTVVSFFRMLKYFAKGGHQMTFLVLNFLSHSGHPFASLERIYHSLKYYCNALTKGREQVTEIESKELFYLSEAEGLTLAAFIDTLDACAVADDQLLLTTLTESNIQELLMLCLQLCLLEIPAKLKASLIHFIADIRSERLSFHLLEQLFGGNGIGIRREYNQAIEHPDALEVVCAMLSLAKGYVSQLYLRTNALEGAEISVLKNIGHVTIRTIISNWKKLEYVSAFHKWQLAFNACSLVALLLAHNTSADSQYFSVIYQIYMDICQTDNIVSVANNCFHNIILILSADGEGEAALVNALDSGRLELLQMICRSICCGCIVVQRLVELFKSHRLGFLPSTVGSLSDLISSESQYLSLLLSFIGLSSFPFSLVMYAAADTLCSCAACSNTFIHTCLSSTRRQKTRMTLYQSIVDSVVEVPLWEPLQLDVNLQALVKRDKMLESLLYFVFCSLGTSFDEETGLYLLGFEDMDSIGEGIFSAVVKVVTVLAENQSFSDKNLAVSLSFLSLICSRQATSSYAFRYIGFHKMELLTGLLKCYGSQSKDNLVTHVADSSLFCQSLSSSLRLIALCYFEYSYRNTNEGVQIMELDIPLHVSQLFTLLTLIVTSFDKIHSEELQNLFSSWYQLLLAATCRLDSKKQADTEEMLSSWILQLLNFVDFLVSSKEQPAAKTFLSDESIHATLLLLLKKLHDLSTPRCNIFYAHNTFVMASKTLILWMLKLKESSTTGLSLWTSIGIVFEYLAEYSTYEINQPNETVADAKQIFHILSQHAFHSRKTCVEWIIDIVISEASHYLSLSKLAVGSLMLSVVIQYLVFHRLMLGEFGLDIHQLLRANGRMRQLFYNIFSSGHFQRSIYRSIAGQFTTNGDDLFASDSLVRYTRADDSNVENEEESFIALPLLDSLLCLIKAMASLEDIGVLTECQFTNSLIPFVEFVADRGSFVYQMNARLESSSSLLSSGLRNDELLIHSGLLAPVETSIHIVSSLIETASSILCNTLKDSPPKSLLDLCLSCLDAMETPLRQVVRSPGLVMFIRNLKFLESLGQLLVLIAPFAASSPIIISITKLCFEAIFRVCQDRDVFQVEKSVSLHIEGSYVPRIQPTDLMQLSRNNIFHPESGSLLERDYLYARCHCRRIYLFLLQLLPNLWSHFSLNTKYDSVDDGLKTRGSVVSSLSEICGCVFAAFTEMKFFDEEADKMELYSRDNSKAKLFVDFAKEEYATNIQETLFMLSVIKKASIHARNIADVCFYALESGILVIDRILTMCKEQLYGEPNVQSCEFMVRHRYSAVQLEKILKDARDVILPFCQQLEIASRGLWKNRDASFTQAVCRHIRVVLHAS</sequence>
<dbReference type="InterPro" id="IPR021827">
    <property type="entry name" value="Nup186/Nup192/Nup205"/>
</dbReference>
<dbReference type="EMBL" id="BQMJ01000003">
    <property type="protein sequence ID" value="GJQ08570.1"/>
    <property type="molecule type" value="Genomic_DNA"/>
</dbReference>
<protein>
    <submittedName>
        <fullName evidence="1">Uncharacterized protein</fullName>
    </submittedName>
</protein>
<keyword evidence="2" id="KW-1185">Reference proteome</keyword>
<comment type="caution">
    <text evidence="1">The sequence shown here is derived from an EMBL/GenBank/DDBJ whole genome shotgun (WGS) entry which is preliminary data.</text>
</comment>
<dbReference type="Proteomes" id="UP001061958">
    <property type="component" value="Unassembled WGS sequence"/>
</dbReference>
<dbReference type="GO" id="GO:0005643">
    <property type="term" value="C:nuclear pore"/>
    <property type="evidence" value="ECO:0007669"/>
    <property type="project" value="InterPro"/>
</dbReference>
<evidence type="ECO:0000313" key="1">
    <source>
        <dbReference type="EMBL" id="GJQ08570.1"/>
    </source>
</evidence>
<accession>A0A9C7PQF1</accession>
<reference evidence="1" key="1">
    <citation type="journal article" date="2022" name="Proc. Natl. Acad. Sci. U.S.A.">
        <title>Life cycle and functional genomics of the unicellular red alga Galdieria for elucidating algal and plant evolution and industrial use.</title>
        <authorList>
            <person name="Hirooka S."/>
            <person name="Itabashi T."/>
            <person name="Ichinose T.M."/>
            <person name="Onuma R."/>
            <person name="Fujiwara T."/>
            <person name="Yamashita S."/>
            <person name="Jong L.W."/>
            <person name="Tomita R."/>
            <person name="Iwane A.H."/>
            <person name="Miyagishima S.Y."/>
        </authorList>
    </citation>
    <scope>NUCLEOTIDE SEQUENCE</scope>
    <source>
        <strain evidence="1">NBRC 102759</strain>
    </source>
</reference>
<name>A0A9C7PQF1_9RHOD</name>
<dbReference type="OrthoDB" id="10323621at2759"/>
<reference evidence="1" key="2">
    <citation type="submission" date="2022-01" db="EMBL/GenBank/DDBJ databases">
        <authorList>
            <person name="Hirooka S."/>
            <person name="Miyagishima S.Y."/>
        </authorList>
    </citation>
    <scope>NUCLEOTIDE SEQUENCE</scope>
    <source>
        <strain evidence="1">NBRC 102759</strain>
    </source>
</reference>
<gene>
    <name evidence="1" type="ORF">GpartN1_g361.t1</name>
</gene>
<dbReference type="Pfam" id="PF11894">
    <property type="entry name" value="Nup192"/>
    <property type="match status" value="1"/>
</dbReference>
<organism evidence="1 2">
    <name type="scientific">Galdieria partita</name>
    <dbReference type="NCBI Taxonomy" id="83374"/>
    <lineage>
        <taxon>Eukaryota</taxon>
        <taxon>Rhodophyta</taxon>
        <taxon>Bangiophyceae</taxon>
        <taxon>Galdieriales</taxon>
        <taxon>Galdieriaceae</taxon>
        <taxon>Galdieria</taxon>
    </lineage>
</organism>
<proteinExistence type="predicted"/>
<evidence type="ECO:0000313" key="2">
    <source>
        <dbReference type="Proteomes" id="UP001061958"/>
    </source>
</evidence>